<protein>
    <submittedName>
        <fullName evidence="3">Uncharacterized protein</fullName>
    </submittedName>
</protein>
<dbReference type="EMBL" id="JAZDWU010000006">
    <property type="protein sequence ID" value="KAK9998470.1"/>
    <property type="molecule type" value="Genomic_DNA"/>
</dbReference>
<dbReference type="InterPro" id="IPR011032">
    <property type="entry name" value="GroES-like_sf"/>
</dbReference>
<dbReference type="Proteomes" id="UP001459277">
    <property type="component" value="Unassembled WGS sequence"/>
</dbReference>
<evidence type="ECO:0000313" key="4">
    <source>
        <dbReference type="Proteomes" id="UP001459277"/>
    </source>
</evidence>
<dbReference type="GO" id="GO:0006631">
    <property type="term" value="P:fatty acid metabolic process"/>
    <property type="evidence" value="ECO:0007669"/>
    <property type="project" value="TreeGrafter"/>
</dbReference>
<keyword evidence="1" id="KW-0521">NADP</keyword>
<sequence length="144" mass="15998">MLLPNPSVKLRWFWREPACFIGIGLGLKKLRVFEEQEPCCGYLEVDLGLDLVDLRWVGGFQGVGEVYSVGSAVKGLLSGDWVVQSPTLPSSGTWQTYVVKDQSVWHKINKDSPRDYAATIAINPLTALRMLEDFITLNPGTDIS</sequence>
<dbReference type="InterPro" id="IPR051034">
    <property type="entry name" value="Mito_Enoyl-ACP_Reductase"/>
</dbReference>
<accession>A0AAW2CN69</accession>
<name>A0AAW2CN69_9ROSI</name>
<comment type="caution">
    <text evidence="3">The sequence shown here is derived from an EMBL/GenBank/DDBJ whole genome shotgun (WGS) entry which is preliminary data.</text>
</comment>
<organism evidence="3 4">
    <name type="scientific">Lithocarpus litseifolius</name>
    <dbReference type="NCBI Taxonomy" id="425828"/>
    <lineage>
        <taxon>Eukaryota</taxon>
        <taxon>Viridiplantae</taxon>
        <taxon>Streptophyta</taxon>
        <taxon>Embryophyta</taxon>
        <taxon>Tracheophyta</taxon>
        <taxon>Spermatophyta</taxon>
        <taxon>Magnoliopsida</taxon>
        <taxon>eudicotyledons</taxon>
        <taxon>Gunneridae</taxon>
        <taxon>Pentapetalae</taxon>
        <taxon>rosids</taxon>
        <taxon>fabids</taxon>
        <taxon>Fagales</taxon>
        <taxon>Fagaceae</taxon>
        <taxon>Lithocarpus</taxon>
    </lineage>
</organism>
<dbReference type="PANTHER" id="PTHR43981">
    <property type="entry name" value="ENOYL-[ACYL-CARRIER-PROTEIN] REDUCTASE, MITOCHONDRIAL"/>
    <property type="match status" value="1"/>
</dbReference>
<keyword evidence="4" id="KW-1185">Reference proteome</keyword>
<evidence type="ECO:0000256" key="1">
    <source>
        <dbReference type="ARBA" id="ARBA00022857"/>
    </source>
</evidence>
<dbReference type="Gene3D" id="3.40.50.720">
    <property type="entry name" value="NAD(P)-binding Rossmann-like Domain"/>
    <property type="match status" value="1"/>
</dbReference>
<dbReference type="GO" id="GO:0005739">
    <property type="term" value="C:mitochondrion"/>
    <property type="evidence" value="ECO:0007669"/>
    <property type="project" value="TreeGrafter"/>
</dbReference>
<dbReference type="SUPFAM" id="SSF50129">
    <property type="entry name" value="GroES-like"/>
    <property type="match status" value="1"/>
</dbReference>
<proteinExistence type="predicted"/>
<dbReference type="GO" id="GO:0016491">
    <property type="term" value="F:oxidoreductase activity"/>
    <property type="evidence" value="ECO:0007669"/>
    <property type="project" value="UniProtKB-KW"/>
</dbReference>
<dbReference type="PANTHER" id="PTHR43981:SF2">
    <property type="entry name" value="ENOYL-[ACYL-CARRIER-PROTEIN] REDUCTASE, MITOCHONDRIAL"/>
    <property type="match status" value="1"/>
</dbReference>
<keyword evidence="2" id="KW-0560">Oxidoreductase</keyword>
<reference evidence="3 4" key="1">
    <citation type="submission" date="2024-01" db="EMBL/GenBank/DDBJ databases">
        <title>A telomere-to-telomere, gap-free genome of sweet tea (Lithocarpus litseifolius).</title>
        <authorList>
            <person name="Zhou J."/>
        </authorList>
    </citation>
    <scope>NUCLEOTIDE SEQUENCE [LARGE SCALE GENOMIC DNA]</scope>
    <source>
        <strain evidence="3">Zhou-2022a</strain>
        <tissue evidence="3">Leaf</tissue>
    </source>
</reference>
<gene>
    <name evidence="3" type="ORF">SO802_018073</name>
</gene>
<evidence type="ECO:0000256" key="2">
    <source>
        <dbReference type="ARBA" id="ARBA00023002"/>
    </source>
</evidence>
<dbReference type="Gene3D" id="3.90.180.10">
    <property type="entry name" value="Medium-chain alcohol dehydrogenases, catalytic domain"/>
    <property type="match status" value="1"/>
</dbReference>
<dbReference type="AlphaFoldDB" id="A0AAW2CN69"/>
<evidence type="ECO:0000313" key="3">
    <source>
        <dbReference type="EMBL" id="KAK9998470.1"/>
    </source>
</evidence>